<proteinExistence type="predicted"/>
<name>A0ABR5A0U4_9BACL</name>
<dbReference type="Proteomes" id="UP000031967">
    <property type="component" value="Unassembled WGS sequence"/>
</dbReference>
<evidence type="ECO:0000256" key="1">
    <source>
        <dbReference type="SAM" id="Phobius"/>
    </source>
</evidence>
<dbReference type="EMBL" id="JXAK01000142">
    <property type="protein sequence ID" value="KIL34595.1"/>
    <property type="molecule type" value="Genomic_DNA"/>
</dbReference>
<comment type="caution">
    <text evidence="2">The sequence shown here is derived from an EMBL/GenBank/DDBJ whole genome shotgun (WGS) entry which is preliminary data.</text>
</comment>
<protein>
    <submittedName>
        <fullName evidence="2">Uncharacterized protein</fullName>
    </submittedName>
</protein>
<keyword evidence="1" id="KW-1133">Transmembrane helix</keyword>
<keyword evidence="3" id="KW-1185">Reference proteome</keyword>
<evidence type="ECO:0000313" key="2">
    <source>
        <dbReference type="EMBL" id="KIL34595.1"/>
    </source>
</evidence>
<reference evidence="2 3" key="1">
    <citation type="submission" date="2014-12" db="EMBL/GenBank/DDBJ databases">
        <title>Draft genome sequence of Paenibacillus kamchatkensis strain B-2647.</title>
        <authorList>
            <person name="Karlyshev A.V."/>
            <person name="Kudryashova E.B."/>
        </authorList>
    </citation>
    <scope>NUCLEOTIDE SEQUENCE [LARGE SCALE GENOMIC DNA]</scope>
    <source>
        <strain evidence="2 3">VKM B-2647</strain>
    </source>
</reference>
<accession>A0ABR5A0U4</accession>
<sequence length="77" mass="9085">MWALLEPHIFNPQRSRTFSGSWKTSRYFVLILLFLILLQENLWLISPFPGIFAGSRHFRWSFLLGPLIKLESKPPIN</sequence>
<evidence type="ECO:0000313" key="3">
    <source>
        <dbReference type="Proteomes" id="UP000031967"/>
    </source>
</evidence>
<keyword evidence="1" id="KW-0812">Transmembrane</keyword>
<keyword evidence="1" id="KW-0472">Membrane</keyword>
<organism evidence="2 3">
    <name type="scientific">Gordoniibacillus kamchatkensis</name>
    <dbReference type="NCBI Taxonomy" id="1590651"/>
    <lineage>
        <taxon>Bacteria</taxon>
        <taxon>Bacillati</taxon>
        <taxon>Bacillota</taxon>
        <taxon>Bacilli</taxon>
        <taxon>Bacillales</taxon>
        <taxon>Paenibacillaceae</taxon>
        <taxon>Gordoniibacillus</taxon>
    </lineage>
</organism>
<feature type="transmembrane region" description="Helical" evidence="1">
    <location>
        <begin position="27"/>
        <end position="52"/>
    </location>
</feature>
<gene>
    <name evidence="2" type="ORF">SD70_32485</name>
</gene>